<proteinExistence type="predicted"/>
<evidence type="ECO:0000313" key="1">
    <source>
        <dbReference type="EMBL" id="RMZ92809.1"/>
    </source>
</evidence>
<organism evidence="1 2">
    <name type="scientific">Brachionus plicatilis</name>
    <name type="common">Marine rotifer</name>
    <name type="synonym">Brachionus muelleri</name>
    <dbReference type="NCBI Taxonomy" id="10195"/>
    <lineage>
        <taxon>Eukaryota</taxon>
        <taxon>Metazoa</taxon>
        <taxon>Spiralia</taxon>
        <taxon>Gnathifera</taxon>
        <taxon>Rotifera</taxon>
        <taxon>Eurotatoria</taxon>
        <taxon>Monogononta</taxon>
        <taxon>Pseudotrocha</taxon>
        <taxon>Ploima</taxon>
        <taxon>Brachionidae</taxon>
        <taxon>Brachionus</taxon>
    </lineage>
</organism>
<accession>A0A3M7P1E5</accession>
<keyword evidence="2" id="KW-1185">Reference proteome</keyword>
<dbReference type="AlphaFoldDB" id="A0A3M7P1E5"/>
<dbReference type="Proteomes" id="UP000276133">
    <property type="component" value="Unassembled WGS sequence"/>
</dbReference>
<reference evidence="1 2" key="1">
    <citation type="journal article" date="2018" name="Sci. Rep.">
        <title>Genomic signatures of local adaptation to the degree of environmental predictability in rotifers.</title>
        <authorList>
            <person name="Franch-Gras L."/>
            <person name="Hahn C."/>
            <person name="Garcia-Roger E.M."/>
            <person name="Carmona M.J."/>
            <person name="Serra M."/>
            <person name="Gomez A."/>
        </authorList>
    </citation>
    <scope>NUCLEOTIDE SEQUENCE [LARGE SCALE GENOMIC DNA]</scope>
    <source>
        <strain evidence="1">HYR1</strain>
    </source>
</reference>
<name>A0A3M7P1E5_BRAPC</name>
<dbReference type="EMBL" id="REGN01014294">
    <property type="protein sequence ID" value="RMZ92809.1"/>
    <property type="molecule type" value="Genomic_DNA"/>
</dbReference>
<evidence type="ECO:0000313" key="2">
    <source>
        <dbReference type="Proteomes" id="UP000276133"/>
    </source>
</evidence>
<protein>
    <submittedName>
        <fullName evidence="1">Uncharacterized protein</fullName>
    </submittedName>
</protein>
<gene>
    <name evidence="1" type="ORF">BpHYR1_015941</name>
</gene>
<sequence length="91" mass="10286">MLEKTKSTKRKLIDTKKKTQTEVCEEFKIPLRPTNWSINLIASANQSFIARVLNYFENVAVAFVSLKAGTHYKDQINCSAKKIPNEVGIKG</sequence>
<comment type="caution">
    <text evidence="1">The sequence shown here is derived from an EMBL/GenBank/DDBJ whole genome shotgun (WGS) entry which is preliminary data.</text>
</comment>